<comment type="caution">
    <text evidence="3">The sequence shown here is derived from an EMBL/GenBank/DDBJ whole genome shotgun (WGS) entry which is preliminary data.</text>
</comment>
<protein>
    <recommendedName>
        <fullName evidence="2">Nephrocystin 3-like N-terminal domain-containing protein</fullName>
    </recommendedName>
</protein>
<dbReference type="OrthoDB" id="3014077at2759"/>
<keyword evidence="1" id="KW-0677">Repeat</keyword>
<dbReference type="Pfam" id="PF24883">
    <property type="entry name" value="NPHP3_N"/>
    <property type="match status" value="1"/>
</dbReference>
<dbReference type="InterPro" id="IPR027417">
    <property type="entry name" value="P-loop_NTPase"/>
</dbReference>
<dbReference type="Proteomes" id="UP000724874">
    <property type="component" value="Unassembled WGS sequence"/>
</dbReference>
<accession>A0A9P5NDK7</accession>
<keyword evidence="4" id="KW-1185">Reference proteome</keyword>
<name>A0A9P5NDK7_GYMJU</name>
<reference evidence="3" key="1">
    <citation type="submission" date="2020-11" db="EMBL/GenBank/DDBJ databases">
        <authorList>
            <consortium name="DOE Joint Genome Institute"/>
            <person name="Ahrendt S."/>
            <person name="Riley R."/>
            <person name="Andreopoulos W."/>
            <person name="LaButti K."/>
            <person name="Pangilinan J."/>
            <person name="Ruiz-duenas F.J."/>
            <person name="Barrasa J.M."/>
            <person name="Sanchez-Garcia M."/>
            <person name="Camarero S."/>
            <person name="Miyauchi S."/>
            <person name="Serrano A."/>
            <person name="Linde D."/>
            <person name="Babiker R."/>
            <person name="Drula E."/>
            <person name="Ayuso-Fernandez I."/>
            <person name="Pacheco R."/>
            <person name="Padilla G."/>
            <person name="Ferreira P."/>
            <person name="Barriuso J."/>
            <person name="Kellner H."/>
            <person name="Castanera R."/>
            <person name="Alfaro M."/>
            <person name="Ramirez L."/>
            <person name="Pisabarro A.G."/>
            <person name="Kuo A."/>
            <person name="Tritt A."/>
            <person name="Lipzen A."/>
            <person name="He G."/>
            <person name="Yan M."/>
            <person name="Ng V."/>
            <person name="Cullen D."/>
            <person name="Martin F."/>
            <person name="Rosso M.-N."/>
            <person name="Henrissat B."/>
            <person name="Hibbett D."/>
            <person name="Martinez A.T."/>
            <person name="Grigoriev I.V."/>
        </authorList>
    </citation>
    <scope>NUCLEOTIDE SEQUENCE</scope>
    <source>
        <strain evidence="3">AH 44721</strain>
    </source>
</reference>
<dbReference type="InterPro" id="IPR056884">
    <property type="entry name" value="NPHP3-like_N"/>
</dbReference>
<evidence type="ECO:0000259" key="2">
    <source>
        <dbReference type="Pfam" id="PF24883"/>
    </source>
</evidence>
<organism evidence="3 4">
    <name type="scientific">Gymnopilus junonius</name>
    <name type="common">Spectacular rustgill mushroom</name>
    <name type="synonym">Gymnopilus spectabilis subsp. junonius</name>
    <dbReference type="NCBI Taxonomy" id="109634"/>
    <lineage>
        <taxon>Eukaryota</taxon>
        <taxon>Fungi</taxon>
        <taxon>Dikarya</taxon>
        <taxon>Basidiomycota</taxon>
        <taxon>Agaricomycotina</taxon>
        <taxon>Agaricomycetes</taxon>
        <taxon>Agaricomycetidae</taxon>
        <taxon>Agaricales</taxon>
        <taxon>Agaricineae</taxon>
        <taxon>Hymenogastraceae</taxon>
        <taxon>Gymnopilus</taxon>
    </lineage>
</organism>
<sequence>MSSILSNSQNVLITGGQLINNNTRIESVGFHANGIDILRHRTALSALIDSTERFDPPKCAPDTRVAIIQNIMDWIGREDECSSVIWLYGPAGSGKSALAQTVAEICEKQHRLLASFFFSRTAPSRSDGRLLVATLAYQLSIALPSTRRSIQECVEEDPTIFDRSNESQMARLFVDPINRFSRSWMHNISNFTKQYTGCVIAYEPRVVVIDGLDECHDFRVQINLLSVIGEAVERLKLPIKFIISSRPESHILRVFNHHSTFRALDILTINLATENDSHRDIRVFLQMQFEEIRRTHPLRSYLLETWPRPEAIRELVRKSSGQFIYASTVIKYIQSPKHRPDDRLAVILGLYPAPSHEAPFAELDALYSHIFSSVYDIQSVLKIFGALIIPRSKGDGLGNFTSPNALDILLFFKPGTALLLLSDLLSLVSLGGRNTPVKILHASIADYFLDRSRSGSFWIDLKTIHTHLSCGYLGRASVITLPYSFNPLDLHSAISGFISHCLNASLTDSLEKDLCTFDLASTCKILIIRHKPWLVLNPFYIWFLAISLTRILESKSFTSTKAKRIYVHFENHFDALIKVLLLQLKSSVSGNHLAVLTSATVVKQNSRAPSSRAAYLSSKAQKLALLCQLFYWDYGSSFSFDINFRYAEATKQCLAFLCSDPENLQVRHALRQFPNSYADHSDAWKKLSEAHLDYASAILPFAASDSYFVEFLVDFTFSASVVKSCSNKVDILRTNITAYLRAVRQYLRPDILTKAENNWNISSLTC</sequence>
<dbReference type="AlphaFoldDB" id="A0A9P5NDK7"/>
<evidence type="ECO:0000256" key="1">
    <source>
        <dbReference type="ARBA" id="ARBA00022737"/>
    </source>
</evidence>
<proteinExistence type="predicted"/>
<dbReference type="Gene3D" id="3.40.50.300">
    <property type="entry name" value="P-loop containing nucleotide triphosphate hydrolases"/>
    <property type="match status" value="1"/>
</dbReference>
<feature type="domain" description="Nephrocystin 3-like N-terminal" evidence="2">
    <location>
        <begin position="71"/>
        <end position="246"/>
    </location>
</feature>
<dbReference type="EMBL" id="JADNYJ010000140">
    <property type="protein sequence ID" value="KAF8880467.1"/>
    <property type="molecule type" value="Genomic_DNA"/>
</dbReference>
<dbReference type="PANTHER" id="PTHR10039:SF17">
    <property type="entry name" value="FUNGAL STAND N-TERMINAL GOODBYE DOMAIN-CONTAINING PROTEIN-RELATED"/>
    <property type="match status" value="1"/>
</dbReference>
<dbReference type="PANTHER" id="PTHR10039">
    <property type="entry name" value="AMELOGENIN"/>
    <property type="match status" value="1"/>
</dbReference>
<evidence type="ECO:0000313" key="3">
    <source>
        <dbReference type="EMBL" id="KAF8880467.1"/>
    </source>
</evidence>
<dbReference type="SUPFAM" id="SSF52540">
    <property type="entry name" value="P-loop containing nucleoside triphosphate hydrolases"/>
    <property type="match status" value="1"/>
</dbReference>
<evidence type="ECO:0000313" key="4">
    <source>
        <dbReference type="Proteomes" id="UP000724874"/>
    </source>
</evidence>
<gene>
    <name evidence="3" type="ORF">CPB84DRAFT_1851851</name>
</gene>